<organism evidence="2 3">
    <name type="scientific">Eiseniibacteriota bacterium</name>
    <dbReference type="NCBI Taxonomy" id="2212470"/>
    <lineage>
        <taxon>Bacteria</taxon>
        <taxon>Candidatus Eiseniibacteriota</taxon>
    </lineage>
</organism>
<proteinExistence type="predicted"/>
<evidence type="ECO:0008006" key="4">
    <source>
        <dbReference type="Google" id="ProtNLM"/>
    </source>
</evidence>
<evidence type="ECO:0000256" key="1">
    <source>
        <dbReference type="SAM" id="SignalP"/>
    </source>
</evidence>
<name>A0ABV6YNI5_UNCEI</name>
<comment type="caution">
    <text evidence="2">The sequence shown here is derived from an EMBL/GenBank/DDBJ whole genome shotgun (WGS) entry which is preliminary data.</text>
</comment>
<dbReference type="InterPro" id="IPR011042">
    <property type="entry name" value="6-blade_b-propeller_TolB-like"/>
</dbReference>
<feature type="chain" id="PRO_5046988235" description="6-bladed beta-propeller" evidence="1">
    <location>
        <begin position="24"/>
        <end position="339"/>
    </location>
</feature>
<keyword evidence="1" id="KW-0732">Signal</keyword>
<evidence type="ECO:0000313" key="3">
    <source>
        <dbReference type="Proteomes" id="UP001594288"/>
    </source>
</evidence>
<feature type="signal peptide" evidence="1">
    <location>
        <begin position="1"/>
        <end position="23"/>
    </location>
</feature>
<protein>
    <recommendedName>
        <fullName evidence="4">6-bladed beta-propeller</fullName>
    </recommendedName>
</protein>
<gene>
    <name evidence="2" type="ORF">ACFL2Z_01710</name>
</gene>
<dbReference type="SUPFAM" id="SSF101898">
    <property type="entry name" value="NHL repeat"/>
    <property type="match status" value="1"/>
</dbReference>
<accession>A0ABV6YNI5</accession>
<reference evidence="2 3" key="1">
    <citation type="submission" date="2024-09" db="EMBL/GenBank/DDBJ databases">
        <authorList>
            <person name="D'Angelo T."/>
        </authorList>
    </citation>
    <scope>NUCLEOTIDE SEQUENCE [LARGE SCALE GENOMIC DNA]</scope>
    <source>
        <strain evidence="2">SAG AM-311-F02</strain>
    </source>
</reference>
<dbReference type="EMBL" id="JBHPEI010000016">
    <property type="protein sequence ID" value="MFC1799611.1"/>
    <property type="molecule type" value="Genomic_DNA"/>
</dbReference>
<dbReference type="Gene3D" id="2.120.10.30">
    <property type="entry name" value="TolB, C-terminal domain"/>
    <property type="match status" value="1"/>
</dbReference>
<keyword evidence="3" id="KW-1185">Reference proteome</keyword>
<evidence type="ECO:0000313" key="2">
    <source>
        <dbReference type="EMBL" id="MFC1799611.1"/>
    </source>
</evidence>
<dbReference type="Proteomes" id="UP001594288">
    <property type="component" value="Unassembled WGS sequence"/>
</dbReference>
<sequence length="339" mass="35203">MRASINPTMALLFILMLVSHSLAGDGSAGSAPGDSVVAEAPGDSSGFGDSCGPTVPGRSVMVARIAEPRAFPAKHVGSIQCKDPITGFDFSPLGVSFGLLDELFVVDSDNSQIFILPRSLEGFDVFSECPGDIAGCRFIDLEVGDNGDLFVSEQSGGAVLTLDRWGEVASYTEIGEGIVGLGPGPAGKLYAALGFTGLVRIADLNTQAGSIDCLLSEEGENSYPVDCLVTADDRVLVTDASMKKVLVLSPVGDILGQLHGFEFESPFGLAATGNHILVSDIQLGLVAVFNTGGKFVGVFGEGLLEAPTFMDIRADGTVSIADTEGMTIEVFKIGKQKAE</sequence>